<dbReference type="EMBL" id="LR796645">
    <property type="protein sequence ID" value="CAB4155437.1"/>
    <property type="molecule type" value="Genomic_DNA"/>
</dbReference>
<gene>
    <name evidence="1" type="ORF">UFOVP671_7</name>
</gene>
<evidence type="ECO:0000313" key="1">
    <source>
        <dbReference type="EMBL" id="CAB4155437.1"/>
    </source>
</evidence>
<organism evidence="1">
    <name type="scientific">uncultured Caudovirales phage</name>
    <dbReference type="NCBI Taxonomy" id="2100421"/>
    <lineage>
        <taxon>Viruses</taxon>
        <taxon>Duplodnaviria</taxon>
        <taxon>Heunggongvirae</taxon>
        <taxon>Uroviricota</taxon>
        <taxon>Caudoviricetes</taxon>
        <taxon>Peduoviridae</taxon>
        <taxon>Maltschvirus</taxon>
        <taxon>Maltschvirus maltsch</taxon>
    </lineage>
</organism>
<dbReference type="InterPro" id="IPR049718">
    <property type="entry name" value="AKO59007-like"/>
</dbReference>
<sequence length="331" mass="35934">MASPGQGYSAGAFNVFSELVTTTFRNHSREVADAVSKHNALYRKLTESGKVRKEDGGLSIVMPLEYASNGTYQRYSGYDALNISASDVLTAAEFPWRQVAVALPISGLEMRTNSGENRIINFVKAKVKNAMHSMANGLSSDIYSDGTASNQINGLQALISDTGTGTVGGINSTTYSFWQNKVQSAAAPLQGGSAITVSATTLESLMLPLWLEQTRGMDMPDLIVMSNDYFQLFEQSQTSLKRYTPDQNGQAGMMSMKYKAADVFFDSSGGIPSSHAYFLNTKYIELVVHQDANMTLLDDVKSINQDAILKTLIWQGNLAVSNRALQGVLKA</sequence>
<dbReference type="NCBIfam" id="NF033394">
    <property type="entry name" value="capsid_maj_Podo"/>
    <property type="match status" value="1"/>
</dbReference>
<reference evidence="1" key="1">
    <citation type="submission" date="2020-04" db="EMBL/GenBank/DDBJ databases">
        <authorList>
            <person name="Chiriac C."/>
            <person name="Salcher M."/>
            <person name="Ghai R."/>
            <person name="Kavagutti S V."/>
        </authorList>
    </citation>
    <scope>NUCLEOTIDE SEQUENCE</scope>
</reference>
<protein>
    <recommendedName>
        <fullName evidence="2">Phage major capsid protein</fullName>
    </recommendedName>
</protein>
<name>A0A6J5N9L8_9CAUD</name>
<proteinExistence type="predicted"/>
<evidence type="ECO:0008006" key="2">
    <source>
        <dbReference type="Google" id="ProtNLM"/>
    </source>
</evidence>
<accession>A0A6J5N9L8</accession>